<evidence type="ECO:0000256" key="6">
    <source>
        <dbReference type="ARBA" id="ARBA00023187"/>
    </source>
</evidence>
<dbReference type="OrthoDB" id="422364at2759"/>
<dbReference type="GO" id="GO:0071011">
    <property type="term" value="C:precatalytic spliceosome"/>
    <property type="evidence" value="ECO:0007669"/>
    <property type="project" value="TreeGrafter"/>
</dbReference>
<keyword evidence="8 9" id="KW-0687">Ribonucleoprotein</keyword>
<dbReference type="EMBL" id="ML992685">
    <property type="protein sequence ID" value="KAF2209674.1"/>
    <property type="molecule type" value="Genomic_DNA"/>
</dbReference>
<dbReference type="PANTHER" id="PTHR15588">
    <property type="entry name" value="LSM1"/>
    <property type="match status" value="1"/>
</dbReference>
<reference evidence="11" key="1">
    <citation type="journal article" date="2020" name="Stud. Mycol.">
        <title>101 Dothideomycetes genomes: a test case for predicting lifestyles and emergence of pathogens.</title>
        <authorList>
            <person name="Haridas S."/>
            <person name="Albert R."/>
            <person name="Binder M."/>
            <person name="Bloem J."/>
            <person name="Labutti K."/>
            <person name="Salamov A."/>
            <person name="Andreopoulos B."/>
            <person name="Baker S."/>
            <person name="Barry K."/>
            <person name="Bills G."/>
            <person name="Bluhm B."/>
            <person name="Cannon C."/>
            <person name="Castanera R."/>
            <person name="Culley D."/>
            <person name="Daum C."/>
            <person name="Ezra D."/>
            <person name="Gonzalez J."/>
            <person name="Henrissat B."/>
            <person name="Kuo A."/>
            <person name="Liang C."/>
            <person name="Lipzen A."/>
            <person name="Lutzoni F."/>
            <person name="Magnuson J."/>
            <person name="Mondo S."/>
            <person name="Nolan M."/>
            <person name="Ohm R."/>
            <person name="Pangilinan J."/>
            <person name="Park H.-J."/>
            <person name="Ramirez L."/>
            <person name="Alfaro M."/>
            <person name="Sun H."/>
            <person name="Tritt A."/>
            <person name="Yoshinaga Y."/>
            <person name="Zwiers L.-H."/>
            <person name="Turgeon B."/>
            <person name="Goodwin S."/>
            <person name="Spatafora J."/>
            <person name="Crous P."/>
            <person name="Grigoriev I."/>
        </authorList>
    </citation>
    <scope>NUCLEOTIDE SEQUENCE</scope>
    <source>
        <strain evidence="11">SCOH1-5</strain>
    </source>
</reference>
<proteinExistence type="inferred from homology"/>
<dbReference type="SMART" id="SM00651">
    <property type="entry name" value="Sm"/>
    <property type="match status" value="1"/>
</dbReference>
<protein>
    <recommendedName>
        <fullName evidence="9">LSM2-LSM8 complex subunit LSM8</fullName>
    </recommendedName>
</protein>
<dbReference type="InterPro" id="IPR010920">
    <property type="entry name" value="LSM_dom_sf"/>
</dbReference>
<evidence type="ECO:0000256" key="8">
    <source>
        <dbReference type="ARBA" id="ARBA00023274"/>
    </source>
</evidence>
<evidence type="ECO:0000256" key="7">
    <source>
        <dbReference type="ARBA" id="ARBA00023242"/>
    </source>
</evidence>
<dbReference type="GO" id="GO:0003729">
    <property type="term" value="F:mRNA binding"/>
    <property type="evidence" value="ECO:0007669"/>
    <property type="project" value="TreeGrafter"/>
</dbReference>
<dbReference type="Proteomes" id="UP000799539">
    <property type="component" value="Unassembled WGS sequence"/>
</dbReference>
<evidence type="ECO:0000259" key="10">
    <source>
        <dbReference type="PROSITE" id="PS52002"/>
    </source>
</evidence>
<evidence type="ECO:0000256" key="3">
    <source>
        <dbReference type="ARBA" id="ARBA00022664"/>
    </source>
</evidence>
<accession>A0A6A6F810</accession>
<keyword evidence="7 9" id="KW-0539">Nucleus</keyword>
<dbReference type="GO" id="GO:0005688">
    <property type="term" value="C:U6 snRNP"/>
    <property type="evidence" value="ECO:0007669"/>
    <property type="project" value="UniProtKB-UniRule"/>
</dbReference>
<evidence type="ECO:0000256" key="9">
    <source>
        <dbReference type="RuleBase" id="RU365048"/>
    </source>
</evidence>
<name>A0A6A6F810_9PEZI</name>
<evidence type="ECO:0000313" key="11">
    <source>
        <dbReference type="EMBL" id="KAF2209674.1"/>
    </source>
</evidence>
<evidence type="ECO:0000256" key="2">
    <source>
        <dbReference type="ARBA" id="ARBA00006850"/>
    </source>
</evidence>
<comment type="similarity">
    <text evidence="2 9">Belongs to the snRNP Sm proteins family.</text>
</comment>
<dbReference type="InterPro" id="IPR034103">
    <property type="entry name" value="Lsm8"/>
</dbReference>
<dbReference type="Pfam" id="PF01423">
    <property type="entry name" value="LSM"/>
    <property type="match status" value="1"/>
</dbReference>
<dbReference type="InterPro" id="IPR044642">
    <property type="entry name" value="PTHR15588"/>
</dbReference>
<evidence type="ECO:0000256" key="5">
    <source>
        <dbReference type="ARBA" id="ARBA00022884"/>
    </source>
</evidence>
<dbReference type="SUPFAM" id="SSF50182">
    <property type="entry name" value="Sm-like ribonucleoproteins"/>
    <property type="match status" value="1"/>
</dbReference>
<keyword evidence="5 9" id="KW-0694">RNA-binding</keyword>
<keyword evidence="6 9" id="KW-0508">mRNA splicing</keyword>
<gene>
    <name evidence="9" type="primary">LSM8</name>
    <name evidence="11" type="ORF">CERZMDRAFT_46629</name>
</gene>
<keyword evidence="4 9" id="KW-0747">Spliceosome</keyword>
<dbReference type="PANTHER" id="PTHR15588:SF9">
    <property type="entry name" value="U6 SNRNA-ASSOCIATED SM-LIKE PROTEIN LSM8"/>
    <property type="match status" value="1"/>
</dbReference>
<keyword evidence="12" id="KW-1185">Reference proteome</keyword>
<dbReference type="GO" id="GO:0000398">
    <property type="term" value="P:mRNA splicing, via spliceosome"/>
    <property type="evidence" value="ECO:0007669"/>
    <property type="project" value="UniProtKB-UniRule"/>
</dbReference>
<comment type="subunit">
    <text evidence="9">LSm subunits form a heteromer with a doughnut shape.</text>
</comment>
<dbReference type="AlphaFoldDB" id="A0A6A6F810"/>
<dbReference type="InterPro" id="IPR047575">
    <property type="entry name" value="Sm"/>
</dbReference>
<organism evidence="11 12">
    <name type="scientific">Cercospora zeae-maydis SCOH1-5</name>
    <dbReference type="NCBI Taxonomy" id="717836"/>
    <lineage>
        <taxon>Eukaryota</taxon>
        <taxon>Fungi</taxon>
        <taxon>Dikarya</taxon>
        <taxon>Ascomycota</taxon>
        <taxon>Pezizomycotina</taxon>
        <taxon>Dothideomycetes</taxon>
        <taxon>Dothideomycetidae</taxon>
        <taxon>Mycosphaerellales</taxon>
        <taxon>Mycosphaerellaceae</taxon>
        <taxon>Cercospora</taxon>
    </lineage>
</organism>
<comment type="function">
    <text evidence="9">Plays role in pre-mRNA splicing as component of the U4/U6-U5 tri-snRNP complex that is involved in spliceosome assembly, and as component of the precatalytic spliceosome (spliceosome B complex). The heptameric LSM2-8 complex binds specifically to the 3'-terminal U-tract of U6 snRNA.</text>
</comment>
<evidence type="ECO:0000256" key="1">
    <source>
        <dbReference type="ARBA" id="ARBA00004123"/>
    </source>
</evidence>
<sequence length="98" mass="10811">MSLNSYLNKKVLLILIDGRCMVGNLISCDQVTNLALENCVERIIKSPEDDEDSEEEARGLFMVRGDNVVVCGLVDEELDGKIDWSKVKGSEIGGTKHV</sequence>
<dbReference type="GO" id="GO:0046540">
    <property type="term" value="C:U4/U6 x U5 tri-snRNP complex"/>
    <property type="evidence" value="ECO:0007669"/>
    <property type="project" value="UniProtKB-UniRule"/>
</dbReference>
<dbReference type="InterPro" id="IPR001163">
    <property type="entry name" value="Sm_dom_euk/arc"/>
</dbReference>
<dbReference type="FunFam" id="2.30.30.100:FF:000027">
    <property type="entry name" value="U6 snRNA-associated Sm-like protein LSm8"/>
    <property type="match status" value="1"/>
</dbReference>
<dbReference type="PROSITE" id="PS52002">
    <property type="entry name" value="SM"/>
    <property type="match status" value="1"/>
</dbReference>
<comment type="subcellular location">
    <subcellularLocation>
        <location evidence="1 9">Nucleus</location>
    </subcellularLocation>
</comment>
<feature type="domain" description="Sm" evidence="10">
    <location>
        <begin position="1"/>
        <end position="77"/>
    </location>
</feature>
<dbReference type="CDD" id="cd01727">
    <property type="entry name" value="LSm8"/>
    <property type="match status" value="1"/>
</dbReference>
<dbReference type="Gene3D" id="2.30.30.100">
    <property type="match status" value="1"/>
</dbReference>
<evidence type="ECO:0000256" key="4">
    <source>
        <dbReference type="ARBA" id="ARBA00022728"/>
    </source>
</evidence>
<evidence type="ECO:0000313" key="12">
    <source>
        <dbReference type="Proteomes" id="UP000799539"/>
    </source>
</evidence>
<keyword evidence="3 9" id="KW-0507">mRNA processing</keyword>